<reference evidence="1" key="1">
    <citation type="submission" date="2021-02" db="EMBL/GenBank/DDBJ databases">
        <authorList>
            <person name="Bekaert M."/>
        </authorList>
    </citation>
    <scope>NUCLEOTIDE SEQUENCE</scope>
    <source>
        <strain evidence="1">IoA-00</strain>
    </source>
</reference>
<evidence type="ECO:0000313" key="1">
    <source>
        <dbReference type="EMBL" id="CAF3043037.1"/>
    </source>
</evidence>
<evidence type="ECO:0000313" key="2">
    <source>
        <dbReference type="Proteomes" id="UP000675881"/>
    </source>
</evidence>
<proteinExistence type="predicted"/>
<keyword evidence="2" id="KW-1185">Reference proteome</keyword>
<organism evidence="1 2">
    <name type="scientific">Lepeophtheirus salmonis</name>
    <name type="common">Salmon louse</name>
    <name type="synonym">Caligus salmonis</name>
    <dbReference type="NCBI Taxonomy" id="72036"/>
    <lineage>
        <taxon>Eukaryota</taxon>
        <taxon>Metazoa</taxon>
        <taxon>Ecdysozoa</taxon>
        <taxon>Arthropoda</taxon>
        <taxon>Crustacea</taxon>
        <taxon>Multicrustacea</taxon>
        <taxon>Hexanauplia</taxon>
        <taxon>Copepoda</taxon>
        <taxon>Siphonostomatoida</taxon>
        <taxon>Caligidae</taxon>
        <taxon>Lepeophtheirus</taxon>
    </lineage>
</organism>
<name>A0A7R8D6E7_LEPSM</name>
<dbReference type="AlphaFoldDB" id="A0A7R8D6E7"/>
<dbReference type="Proteomes" id="UP000675881">
    <property type="component" value="Chromosome 9"/>
</dbReference>
<sequence length="346" mass="39452">MKYSFSLSSGGEKCSAFLEDLLLKRKEEVKINHLFIWASAQAEQLIEANTSENSYLDMSTVKQLLDQLALCLTYETSFREAKEAFYYMKQSLKEDTTPYFSRIVISLPMDGQRKLMEQGKEVKVRECLVIIHRCEAVDATMKLVGDQRSQYPNYVPVTQGIPLEDSNEMEIKEKFHQRTDIPAKDAVCRNCNKNVETKSFKHIDKVDTGALVLCMSISILKSIRLSQEKLSASKIKLFGFSGQYLNNLRFIDIMAPSNRKQLNDIFNINKSGQKILQGIKFCKQFELVNYAPSCGLSKVTAEQSPQWDNAVHIMNESDKNSRSYIANKRDISLKGEKRGCCQGLKD</sequence>
<accession>A0A7R8D6E7</accession>
<dbReference type="EMBL" id="HG994588">
    <property type="protein sequence ID" value="CAF3043037.1"/>
    <property type="molecule type" value="Genomic_DNA"/>
</dbReference>
<protein>
    <submittedName>
        <fullName evidence="1">(salmon louse) hypothetical protein</fullName>
    </submittedName>
</protein>
<gene>
    <name evidence="1" type="ORF">LSAA_14936</name>
</gene>